<dbReference type="EMBL" id="KP324911">
    <property type="protein sequence ID" value="AKB90673.1"/>
    <property type="molecule type" value="Genomic_DNA"/>
</dbReference>
<dbReference type="GO" id="GO:0051301">
    <property type="term" value="P:cell division"/>
    <property type="evidence" value="ECO:0007669"/>
    <property type="project" value="InterPro"/>
</dbReference>
<dbReference type="Proteomes" id="UP000799049">
    <property type="component" value="Unassembled WGS sequence"/>
</dbReference>
<dbReference type="InterPro" id="IPR005527">
    <property type="entry name" value="MinE"/>
</dbReference>
<name>A0A0E3X1K9_ANDGO</name>
<dbReference type="InterPro" id="IPR036707">
    <property type="entry name" value="MinE_sf"/>
</dbReference>
<dbReference type="AlphaFoldDB" id="A0A0E3X1K9"/>
<protein>
    <submittedName>
        <fullName evidence="3">Mitochondrial MinE</fullName>
    </submittedName>
    <submittedName>
        <fullName evidence="4">Mitochondrial septum site-determining protein MinE</fullName>
    </submittedName>
</protein>
<accession>A0A0E3X1K9</accession>
<evidence type="ECO:0000313" key="5">
    <source>
        <dbReference type="Proteomes" id="UP000799049"/>
    </source>
</evidence>
<evidence type="ECO:0000313" key="4">
    <source>
        <dbReference type="EMBL" id="KAF0852923.1"/>
    </source>
</evidence>
<dbReference type="Pfam" id="PF03776">
    <property type="entry name" value="MinE"/>
    <property type="match status" value="1"/>
</dbReference>
<dbReference type="EMBL" id="VRVR01000010">
    <property type="protein sequence ID" value="KAF0852923.1"/>
    <property type="molecule type" value="Genomic_DNA"/>
</dbReference>
<feature type="region of interest" description="Disordered" evidence="2">
    <location>
        <begin position="110"/>
        <end position="145"/>
    </location>
</feature>
<dbReference type="OrthoDB" id="190532at2759"/>
<dbReference type="Gene3D" id="3.30.1070.10">
    <property type="entry name" value="Cell division topological specificity factor MinE"/>
    <property type="match status" value="1"/>
</dbReference>
<evidence type="ECO:0000256" key="1">
    <source>
        <dbReference type="ARBA" id="ARBA00008168"/>
    </source>
</evidence>
<proteinExistence type="inferred from homology"/>
<evidence type="ECO:0000256" key="2">
    <source>
        <dbReference type="SAM" id="MobiDB-lite"/>
    </source>
</evidence>
<gene>
    <name evidence="4" type="ORF">ANDGO_02647</name>
</gene>
<keyword evidence="5" id="KW-1185">Reference proteome</keyword>
<dbReference type="NCBIfam" id="TIGR01215">
    <property type="entry name" value="minE"/>
    <property type="match status" value="1"/>
</dbReference>
<organism evidence="3">
    <name type="scientific">Andalucia godoyi</name>
    <name type="common">Flagellate</name>
    <dbReference type="NCBI Taxonomy" id="505711"/>
    <lineage>
        <taxon>Eukaryota</taxon>
        <taxon>Discoba</taxon>
        <taxon>Jakobida</taxon>
        <taxon>Andalucina</taxon>
        <taxon>Andaluciidae</taxon>
        <taxon>Andalucia</taxon>
    </lineage>
</organism>
<evidence type="ECO:0000313" key="3">
    <source>
        <dbReference type="EMBL" id="AKB90673.1"/>
    </source>
</evidence>
<comment type="similarity">
    <text evidence="1">Belongs to the MinE family.</text>
</comment>
<reference evidence="3" key="1">
    <citation type="journal article" date="2015" name="Proc. Natl. Acad. Sci. U.S.A.">
        <title>An ancestral bacterial division system is widespread in eukaryotic mitochondria.</title>
        <authorList>
            <person name="Leger M.M."/>
            <person name="Petru M."/>
            <person name="Zarsky V."/>
            <person name="Eme L."/>
            <person name="Vlcek C."/>
            <person name="Harding T."/>
            <person name="Lang B.F."/>
            <person name="Elias M."/>
            <person name="Dolezal P."/>
            <person name="Roger A.J."/>
        </authorList>
    </citation>
    <scope>NUCLEOTIDE SEQUENCE</scope>
    <source>
        <strain evidence="3">ATCC PRA-185</strain>
    </source>
</reference>
<feature type="compositionally biased region" description="Basic residues" evidence="2">
    <location>
        <begin position="126"/>
        <end position="135"/>
    </location>
</feature>
<dbReference type="SUPFAM" id="SSF55229">
    <property type="entry name" value="Cell division protein MinE topological specificity domain"/>
    <property type="match status" value="1"/>
</dbReference>
<reference evidence="4" key="2">
    <citation type="submission" date="2019-09" db="EMBL/GenBank/DDBJ databases">
        <title>The Mitochondrial Proteome of the Jakobid, Andalucia godoyi, a Protist With the Most Gene-Rich and Bacteria-Like Mitochondrial Genome.</title>
        <authorList>
            <person name="Gray M.W."/>
            <person name="Burger G."/>
            <person name="Derelle R."/>
            <person name="Klimes V."/>
            <person name="Leger M."/>
            <person name="Sarrasin M."/>
            <person name="Vlcek C."/>
            <person name="Roger A.J."/>
            <person name="Elias M."/>
            <person name="Lang B.F."/>
        </authorList>
    </citation>
    <scope>NUCLEOTIDE SEQUENCE</scope>
    <source>
        <strain evidence="4">And28</strain>
    </source>
</reference>
<sequence>MSFLNRILNNVSKSFPGSVTQVSVPETRSIARERLHIILSRERASNRLAHVDIPALQRDLLATVQKYVPVSTNEVTISVKKEGVLDVFEMQVVLADGSVPITLRTESNAGEMSHAPISEPANAPRAPRRVTRKKAVPVDSEVAVA</sequence>